<dbReference type="GO" id="GO:0005576">
    <property type="term" value="C:extracellular region"/>
    <property type="evidence" value="ECO:0007669"/>
    <property type="project" value="UniProtKB-SubCell"/>
</dbReference>
<evidence type="ECO:0000256" key="6">
    <source>
        <dbReference type="ARBA" id="ARBA00023121"/>
    </source>
</evidence>
<comment type="similarity">
    <text evidence="2">Belongs to the fatty-acid and retinol-binding protein (FARBP) family.</text>
</comment>
<protein>
    <submittedName>
        <fullName evidence="9">DUF148 domain-containing protein</fullName>
    </submittedName>
</protein>
<evidence type="ECO:0000256" key="7">
    <source>
        <dbReference type="SAM" id="SignalP"/>
    </source>
</evidence>
<dbReference type="WBParaSite" id="SVE_0559000.1">
    <property type="protein sequence ID" value="SVE_0559000.1"/>
    <property type="gene ID" value="SVE_0559000"/>
</dbReference>
<reference evidence="8" key="1">
    <citation type="submission" date="2014-07" db="EMBL/GenBank/DDBJ databases">
        <authorList>
            <person name="Martin A.A"/>
            <person name="De Silva N."/>
        </authorList>
    </citation>
    <scope>NUCLEOTIDE SEQUENCE</scope>
</reference>
<evidence type="ECO:0000256" key="5">
    <source>
        <dbReference type="ARBA" id="ARBA00023054"/>
    </source>
</evidence>
<proteinExistence type="inferred from homology"/>
<name>A0A0K0F9T8_STRVS</name>
<evidence type="ECO:0000256" key="1">
    <source>
        <dbReference type="ARBA" id="ARBA00004613"/>
    </source>
</evidence>
<organism evidence="8 9">
    <name type="scientific">Strongyloides venezuelensis</name>
    <name type="common">Threadworm</name>
    <dbReference type="NCBI Taxonomy" id="75913"/>
    <lineage>
        <taxon>Eukaryota</taxon>
        <taxon>Metazoa</taxon>
        <taxon>Ecdysozoa</taxon>
        <taxon>Nematoda</taxon>
        <taxon>Chromadorea</taxon>
        <taxon>Rhabditida</taxon>
        <taxon>Tylenchina</taxon>
        <taxon>Panagrolaimomorpha</taxon>
        <taxon>Strongyloidoidea</taxon>
        <taxon>Strongyloididae</taxon>
        <taxon>Strongyloides</taxon>
    </lineage>
</organism>
<keyword evidence="6" id="KW-0446">Lipid-binding</keyword>
<keyword evidence="4 7" id="KW-0732">Signal</keyword>
<evidence type="ECO:0000256" key="3">
    <source>
        <dbReference type="ARBA" id="ARBA00022525"/>
    </source>
</evidence>
<dbReference type="Pfam" id="PF05823">
    <property type="entry name" value="Gp-FAR-1"/>
    <property type="match status" value="1"/>
</dbReference>
<keyword evidence="8" id="KW-1185">Reference proteome</keyword>
<evidence type="ECO:0000313" key="8">
    <source>
        <dbReference type="Proteomes" id="UP000035680"/>
    </source>
</evidence>
<dbReference type="GO" id="GO:0008289">
    <property type="term" value="F:lipid binding"/>
    <property type="evidence" value="ECO:0007669"/>
    <property type="project" value="UniProtKB-KW"/>
</dbReference>
<dbReference type="AlphaFoldDB" id="A0A0K0F9T8"/>
<dbReference type="Proteomes" id="UP000035680">
    <property type="component" value="Unassembled WGS sequence"/>
</dbReference>
<dbReference type="InterPro" id="IPR008632">
    <property type="entry name" value="Gp-FAR-1"/>
</dbReference>
<sequence>MHLYQTFIFVSLGTLSLTRCSVFPYEEMPSEFRELIPKDLYDIYFNLTTEDRIVILQAVLEKNRLSTFNEAILFIKRRRPVFGKKLEEFVNQLSRSVKVLSNESKSYLKQFSQQFLDILPDKEEAINFDRYKSFQHKFIKKFNSLDDYSKQEILNAVPIIQLVVDKEALNKMINLLIIDN</sequence>
<accession>A0A0K0F9T8</accession>
<comment type="subcellular location">
    <subcellularLocation>
        <location evidence="1">Secreted</location>
    </subcellularLocation>
</comment>
<evidence type="ECO:0000256" key="4">
    <source>
        <dbReference type="ARBA" id="ARBA00022729"/>
    </source>
</evidence>
<feature type="signal peptide" evidence="7">
    <location>
        <begin position="1"/>
        <end position="20"/>
    </location>
</feature>
<keyword evidence="3" id="KW-0964">Secreted</keyword>
<evidence type="ECO:0000256" key="2">
    <source>
        <dbReference type="ARBA" id="ARBA00006648"/>
    </source>
</evidence>
<reference evidence="9" key="2">
    <citation type="submission" date="2015-08" db="UniProtKB">
        <authorList>
            <consortium name="WormBaseParasite"/>
        </authorList>
    </citation>
    <scope>IDENTIFICATION</scope>
</reference>
<dbReference type="Gene3D" id="1.20.120.1100">
    <property type="match status" value="1"/>
</dbReference>
<evidence type="ECO:0000313" key="9">
    <source>
        <dbReference type="WBParaSite" id="SVE_0559000.1"/>
    </source>
</evidence>
<feature type="chain" id="PRO_5005329368" evidence="7">
    <location>
        <begin position="21"/>
        <end position="180"/>
    </location>
</feature>
<keyword evidence="5" id="KW-0175">Coiled coil</keyword>